<dbReference type="GO" id="GO:0004559">
    <property type="term" value="F:alpha-mannosidase activity"/>
    <property type="evidence" value="ECO:0007669"/>
    <property type="project" value="InterPro"/>
</dbReference>
<organism evidence="3 4">
    <name type="scientific">Opisthorchis viverrini</name>
    <name type="common">Southeast Asian liver fluke</name>
    <dbReference type="NCBI Taxonomy" id="6198"/>
    <lineage>
        <taxon>Eukaryota</taxon>
        <taxon>Metazoa</taxon>
        <taxon>Spiralia</taxon>
        <taxon>Lophotrochozoa</taxon>
        <taxon>Platyhelminthes</taxon>
        <taxon>Trematoda</taxon>
        <taxon>Digenea</taxon>
        <taxon>Opisthorchiida</taxon>
        <taxon>Opisthorchiata</taxon>
        <taxon>Opisthorchiidae</taxon>
        <taxon>Opisthorchis</taxon>
    </lineage>
</organism>
<dbReference type="Gene3D" id="1.20.1270.50">
    <property type="entry name" value="Glycoside hydrolase family 38, central domain"/>
    <property type="match status" value="1"/>
</dbReference>
<dbReference type="OrthoDB" id="2016903at2759"/>
<dbReference type="InterPro" id="IPR050843">
    <property type="entry name" value="Glycosyl_Hydrlase_38"/>
</dbReference>
<dbReference type="PANTHER" id="PTHR11607:SF3">
    <property type="entry name" value="LYSOSOMAL ALPHA-MANNOSIDASE"/>
    <property type="match status" value="1"/>
</dbReference>
<dbReference type="InterPro" id="IPR028995">
    <property type="entry name" value="Glyco_hydro_57/38_cen_sf"/>
</dbReference>
<dbReference type="GO" id="GO:0005764">
    <property type="term" value="C:lysosome"/>
    <property type="evidence" value="ECO:0007669"/>
    <property type="project" value="TreeGrafter"/>
</dbReference>
<evidence type="ECO:0000313" key="4">
    <source>
        <dbReference type="Proteomes" id="UP000054324"/>
    </source>
</evidence>
<accession>A0A074YTU3</accession>
<dbReference type="SUPFAM" id="SSF88713">
    <property type="entry name" value="Glycoside hydrolase/deacetylase"/>
    <property type="match status" value="1"/>
</dbReference>
<gene>
    <name evidence="3" type="ORF">T265_16269</name>
</gene>
<feature type="non-terminal residue" evidence="3">
    <location>
        <position position="86"/>
    </location>
</feature>
<dbReference type="KEGG" id="ovi:T265_16269"/>
<keyword evidence="2" id="KW-0326">Glycosidase</keyword>
<evidence type="ECO:0000256" key="1">
    <source>
        <dbReference type="ARBA" id="ARBA00022801"/>
    </source>
</evidence>
<dbReference type="Proteomes" id="UP000054324">
    <property type="component" value="Unassembled WGS sequence"/>
</dbReference>
<dbReference type="CTD" id="20330434"/>
<dbReference type="InterPro" id="IPR037094">
    <property type="entry name" value="Glyco_hydro_38_cen_sf"/>
</dbReference>
<dbReference type="RefSeq" id="XP_009178115.1">
    <property type="nucleotide sequence ID" value="XM_009179851.1"/>
</dbReference>
<dbReference type="EMBL" id="KL609373">
    <property type="protein sequence ID" value="KER18138.1"/>
    <property type="molecule type" value="Genomic_DNA"/>
</dbReference>
<dbReference type="InterPro" id="IPR011330">
    <property type="entry name" value="Glyco_hydro/deAcase_b/a-brl"/>
</dbReference>
<reference evidence="3 4" key="1">
    <citation type="submission" date="2013-11" db="EMBL/GenBank/DDBJ databases">
        <title>Opisthorchis viverrini - life in the bile duct.</title>
        <authorList>
            <person name="Young N.D."/>
            <person name="Nagarajan N."/>
            <person name="Lin S.J."/>
            <person name="Korhonen P.K."/>
            <person name="Jex A.R."/>
            <person name="Hall R.S."/>
            <person name="Safavi-Hemami H."/>
            <person name="Kaewkong W."/>
            <person name="Bertrand D."/>
            <person name="Gao S."/>
            <person name="Seet Q."/>
            <person name="Wongkham S."/>
            <person name="Teh B.T."/>
            <person name="Wongkham C."/>
            <person name="Intapan P.M."/>
            <person name="Maleewong W."/>
            <person name="Yang X."/>
            <person name="Hu M."/>
            <person name="Wang Z."/>
            <person name="Hofmann A."/>
            <person name="Sternberg P.W."/>
            <person name="Tan P."/>
            <person name="Wang J."/>
            <person name="Gasser R.B."/>
        </authorList>
    </citation>
    <scope>NUCLEOTIDE SEQUENCE [LARGE SCALE GENOMIC DNA]</scope>
</reference>
<dbReference type="GeneID" id="20330434"/>
<keyword evidence="1" id="KW-0378">Hydrolase</keyword>
<dbReference type="GO" id="GO:0006013">
    <property type="term" value="P:mannose metabolic process"/>
    <property type="evidence" value="ECO:0007669"/>
    <property type="project" value="InterPro"/>
</dbReference>
<protein>
    <submittedName>
        <fullName evidence="3">Uncharacterized protein</fullName>
    </submittedName>
</protein>
<dbReference type="FunFam" id="1.20.1270.50:FF:000002">
    <property type="entry name" value="Alpha-mannosidase"/>
    <property type="match status" value="1"/>
</dbReference>
<dbReference type="PANTHER" id="PTHR11607">
    <property type="entry name" value="ALPHA-MANNOSIDASE"/>
    <property type="match status" value="1"/>
</dbReference>
<dbReference type="AlphaFoldDB" id="A0A074YTU3"/>
<dbReference type="SUPFAM" id="SSF88688">
    <property type="entry name" value="Families 57/38 glycoside transferase middle domain"/>
    <property type="match status" value="1"/>
</dbReference>
<evidence type="ECO:0000313" key="3">
    <source>
        <dbReference type="EMBL" id="KER18138.1"/>
    </source>
</evidence>
<evidence type="ECO:0000256" key="2">
    <source>
        <dbReference type="ARBA" id="ARBA00023295"/>
    </source>
</evidence>
<sequence length="86" mass="10035">MDSLIEKLNERQVGNLSLNVFYSTPACYTKAVNREFLKMNTLSQRTGDFFPYASNVHNYWTGFYTSRPAFKFFVRLHSLVLTIAEQ</sequence>
<keyword evidence="4" id="KW-1185">Reference proteome</keyword>
<name>A0A074YTU3_OPIVI</name>
<proteinExistence type="predicted"/>